<proteinExistence type="predicted"/>
<evidence type="ECO:0000256" key="1">
    <source>
        <dbReference type="SAM" id="SignalP"/>
    </source>
</evidence>
<accession>A0A9K3D1V4</accession>
<evidence type="ECO:0000313" key="2">
    <source>
        <dbReference type="EMBL" id="GIQ85789.1"/>
    </source>
</evidence>
<reference evidence="2 3" key="1">
    <citation type="journal article" date="2018" name="PLoS ONE">
        <title>The draft genome of Kipferlia bialata reveals reductive genome evolution in fornicate parasites.</title>
        <authorList>
            <person name="Tanifuji G."/>
            <person name="Takabayashi S."/>
            <person name="Kume K."/>
            <person name="Takagi M."/>
            <person name="Nakayama T."/>
            <person name="Kamikawa R."/>
            <person name="Inagaki Y."/>
            <person name="Hashimoto T."/>
        </authorList>
    </citation>
    <scope>NUCLEOTIDE SEQUENCE [LARGE SCALE GENOMIC DNA]</scope>
    <source>
        <strain evidence="2">NY0173</strain>
    </source>
</reference>
<evidence type="ECO:0000313" key="3">
    <source>
        <dbReference type="Proteomes" id="UP000265618"/>
    </source>
</evidence>
<organism evidence="2 3">
    <name type="scientific">Kipferlia bialata</name>
    <dbReference type="NCBI Taxonomy" id="797122"/>
    <lineage>
        <taxon>Eukaryota</taxon>
        <taxon>Metamonada</taxon>
        <taxon>Carpediemonas-like organisms</taxon>
        <taxon>Kipferlia</taxon>
    </lineage>
</organism>
<dbReference type="Proteomes" id="UP000265618">
    <property type="component" value="Unassembled WGS sequence"/>
</dbReference>
<feature type="chain" id="PRO_5039924618" evidence="1">
    <location>
        <begin position="20"/>
        <end position="262"/>
    </location>
</feature>
<dbReference type="EMBL" id="BDIP01002138">
    <property type="protein sequence ID" value="GIQ85789.1"/>
    <property type="molecule type" value="Genomic_DNA"/>
</dbReference>
<protein>
    <submittedName>
        <fullName evidence="2">Uncharacterized protein</fullName>
    </submittedName>
</protein>
<keyword evidence="1" id="KW-0732">Signal</keyword>
<comment type="caution">
    <text evidence="2">The sequence shown here is derived from an EMBL/GenBank/DDBJ whole genome shotgun (WGS) entry which is preliminary data.</text>
</comment>
<feature type="signal peptide" evidence="1">
    <location>
        <begin position="1"/>
        <end position="19"/>
    </location>
</feature>
<gene>
    <name evidence="2" type="ORF">KIPB_007519</name>
</gene>
<feature type="non-terminal residue" evidence="2">
    <location>
        <position position="262"/>
    </location>
</feature>
<keyword evidence="3" id="KW-1185">Reference proteome</keyword>
<sequence length="262" mass="28417">MGLVVIGLLIYGIVSGIKALTGGSVNGGDGYDMSVPCGTQAIYRADQYGAKLKFNSGDNPAGYGSIYIFRESDPTPSLVNADQDISMGAQYQSLGAGEFAMFGPAWVPDGDQLRIGYSIWGGDPQISVFNEPQSALAWFDEDGAPSYSFADRRNTGSYTYLTSAVSAESISGTAWDNVVMSPFYMGFENYASSGDSYIEFDATYNTPTYQLSSGKLVSVDEEIDAEVYQYIAVDATCSGEYNVYQLYLEEMGMKWYTIVLLV</sequence>
<name>A0A9K3D1V4_9EUKA</name>
<dbReference type="AlphaFoldDB" id="A0A9K3D1V4"/>